<accession>A0A5J5EWU2</accession>
<keyword evidence="2" id="KW-1185">Reference proteome</keyword>
<dbReference type="Proteomes" id="UP000326924">
    <property type="component" value="Unassembled WGS sequence"/>
</dbReference>
<reference evidence="1 2" key="1">
    <citation type="submission" date="2019-09" db="EMBL/GenBank/DDBJ databases">
        <title>Draft genome of the ectomycorrhizal ascomycete Sphaerosporella brunnea.</title>
        <authorList>
            <consortium name="DOE Joint Genome Institute"/>
            <person name="Benucci G.M."/>
            <person name="Marozzi G."/>
            <person name="Antonielli L."/>
            <person name="Sanchez S."/>
            <person name="Marco P."/>
            <person name="Wang X."/>
            <person name="Falini L.B."/>
            <person name="Barry K."/>
            <person name="Haridas S."/>
            <person name="Lipzen A."/>
            <person name="Labutti K."/>
            <person name="Grigoriev I.V."/>
            <person name="Murat C."/>
            <person name="Martin F."/>
            <person name="Albertini E."/>
            <person name="Donnini D."/>
            <person name="Bonito G."/>
        </authorList>
    </citation>
    <scope>NUCLEOTIDE SEQUENCE [LARGE SCALE GENOMIC DNA]</scope>
    <source>
        <strain evidence="1 2">Sb_GMNB300</strain>
    </source>
</reference>
<gene>
    <name evidence="1" type="ORF">FN846DRAFT_949699</name>
</gene>
<dbReference type="InterPro" id="IPR009003">
    <property type="entry name" value="Peptidase_S1_PA"/>
</dbReference>
<dbReference type="EMBL" id="VXIS01000094">
    <property type="protein sequence ID" value="KAA8905889.1"/>
    <property type="molecule type" value="Genomic_DNA"/>
</dbReference>
<dbReference type="SUPFAM" id="SSF50494">
    <property type="entry name" value="Trypsin-like serine proteases"/>
    <property type="match status" value="1"/>
</dbReference>
<evidence type="ECO:0000313" key="2">
    <source>
        <dbReference type="Proteomes" id="UP000326924"/>
    </source>
</evidence>
<organism evidence="1 2">
    <name type="scientific">Sphaerosporella brunnea</name>
    <dbReference type="NCBI Taxonomy" id="1250544"/>
    <lineage>
        <taxon>Eukaryota</taxon>
        <taxon>Fungi</taxon>
        <taxon>Dikarya</taxon>
        <taxon>Ascomycota</taxon>
        <taxon>Pezizomycotina</taxon>
        <taxon>Pezizomycetes</taxon>
        <taxon>Pezizales</taxon>
        <taxon>Pyronemataceae</taxon>
        <taxon>Sphaerosporella</taxon>
    </lineage>
</organism>
<dbReference type="Gene3D" id="2.40.10.10">
    <property type="entry name" value="Trypsin-like serine proteases"/>
    <property type="match status" value="1"/>
</dbReference>
<evidence type="ECO:0000313" key="1">
    <source>
        <dbReference type="EMBL" id="KAA8905889.1"/>
    </source>
</evidence>
<dbReference type="InterPro" id="IPR043504">
    <property type="entry name" value="Peptidase_S1_PA_chymotrypsin"/>
</dbReference>
<protein>
    <submittedName>
        <fullName evidence="1">Uncharacterized protein</fullName>
    </submittedName>
</protein>
<dbReference type="AlphaFoldDB" id="A0A5J5EWU2"/>
<dbReference type="OrthoDB" id="5424209at2759"/>
<name>A0A5J5EWU2_9PEZI</name>
<comment type="caution">
    <text evidence="1">The sequence shown here is derived from an EMBL/GenBank/DDBJ whole genome shotgun (WGS) entry which is preliminary data.</text>
</comment>
<dbReference type="InParanoid" id="A0A5J5EWU2"/>
<sequence length="507" mass="56119">MSAGLPENFEALRAPVFRDGYDTTAAVFEPITHYHEAAEAFRMNKGQLLDDLSKTSFEWRSIDLMIAVYNNEPYAVLLVSVSPDQVLDCKEFFDKSDTEELLGAKVYVVPGRPVRHGTLVPGASLSAQDHAGCQGTYGGPILLGGELYALTCHHVVFDQHRYPESRPVPCGELEKAVYSPSFRNYPAYLEHLKEILEAENEAAKTAAADASFENWRIGTVKYDSGGIPTVGWRGWRRTVDWTLVKLKEGLTAKAIFEAPIAAHRGAIQIAPIEFVAPDEDYTRISEVVGKSGISTGFTQGRINGVYSLVRMAETITEEMFVLPERAYFQFSSPGDSGAWVITESAVVGIVLGGSEEYPYRTYIADIRHVLQDIHRVTHLVPTIAVDTDREPPEALRTCVMIHHALFTSASPGMRIVRGPHLVDRGSILSLQHLNDKLKTIFGFTYSQFTAPAVQIGEVADDQFGLIPAAEWPHAIANHGINYVYVHLSKESYLLRGSRTPWPGGFTY</sequence>
<proteinExistence type="predicted"/>